<dbReference type="Pfam" id="PF03807">
    <property type="entry name" value="F420_oxidored"/>
    <property type="match status" value="2"/>
</dbReference>
<protein>
    <submittedName>
        <fullName evidence="6">Pyrroline-5-carboxylate reductase dimerization-domain-containing protein</fullName>
    </submittedName>
</protein>
<dbReference type="Proteomes" id="UP000326289">
    <property type="component" value="Unassembled WGS sequence"/>
</dbReference>
<feature type="domain" description="Pyrroline-5-carboxylate reductase catalytic N-terminal" evidence="4">
    <location>
        <begin position="303"/>
        <end position="382"/>
    </location>
</feature>
<evidence type="ECO:0000256" key="3">
    <source>
        <dbReference type="ARBA" id="ARBA00023002"/>
    </source>
</evidence>
<dbReference type="HAMAP" id="MF_01925">
    <property type="entry name" value="P5C_reductase"/>
    <property type="match status" value="1"/>
</dbReference>
<dbReference type="Gene3D" id="1.10.3730.10">
    <property type="entry name" value="ProC C-terminal domain-like"/>
    <property type="match status" value="2"/>
</dbReference>
<dbReference type="InterPro" id="IPR029036">
    <property type="entry name" value="P5CR_dimer"/>
</dbReference>
<dbReference type="Gene3D" id="3.40.50.720">
    <property type="entry name" value="NAD(P)-binding Rossmann-like Domain"/>
    <property type="match status" value="2"/>
</dbReference>
<keyword evidence="2" id="KW-0521">NADP</keyword>
<sequence length="559" mass="58839">MGIHTQLTIAVIGCGTLGTAIAAGILSPKERTDLGVHHLTATVGTESSKRRVENALSQHSSRLTVLTQEKNVRAVREADVVLLAMKPVKRADVFAAPGFREALQGKLVLSIMAGITTKALNTLALGEDSAPDNESALQCVRAMPNMAAKIREAVTLYTAGSGTTKENLEIASWVFSQVGEAHRIPESSFDICAVSVGCAGSLLLLAIDGLLDAAVAEGVKRPDVQNLVVNSAIGMMKLVPAGDHPSVLREKIASPGGCSIRALLELEKLGVRAAFTTAIMAAAEKSKHIALLGGLLPCVAQPGSPVSEITVALRRKESEARLRDLFHGSLAPVNFISGQNINAVKNADAVLFAFPPEQVHEVLGATEMRQALRGKIIISILARTPRDELKRLIGGNDKADGLATNDIRLVRAMPTIGTEVHESATLIGDLSSPVEKEAMELAMWMFNLVGKVFEVSHDYFDTATGMSAFCNALTTVAIQTITRKAIAEGIPMENAIAIASQCIRGTVSMVLSGASPQKLEHSLSAPGSITGQAILGLRDSQLPALLESSLSAAIMKAKG</sequence>
<evidence type="ECO:0000313" key="6">
    <source>
        <dbReference type="EMBL" id="KAB8270026.1"/>
    </source>
</evidence>
<keyword evidence="3" id="KW-0560">Oxidoreductase</keyword>
<dbReference type="InterPro" id="IPR008927">
    <property type="entry name" value="6-PGluconate_DH-like_C_sf"/>
</dbReference>
<organism evidence="6 7">
    <name type="scientific">Aspergillus minisclerotigenes</name>
    <dbReference type="NCBI Taxonomy" id="656917"/>
    <lineage>
        <taxon>Eukaryota</taxon>
        <taxon>Fungi</taxon>
        <taxon>Dikarya</taxon>
        <taxon>Ascomycota</taxon>
        <taxon>Pezizomycotina</taxon>
        <taxon>Eurotiomycetes</taxon>
        <taxon>Eurotiomycetidae</taxon>
        <taxon>Eurotiales</taxon>
        <taxon>Aspergillaceae</taxon>
        <taxon>Aspergillus</taxon>
        <taxon>Aspergillus subgen. Circumdati</taxon>
    </lineage>
</organism>
<dbReference type="SUPFAM" id="SSF51735">
    <property type="entry name" value="NAD(P)-binding Rossmann-fold domains"/>
    <property type="match status" value="2"/>
</dbReference>
<accession>A0A5N6IU34</accession>
<dbReference type="Pfam" id="PF14748">
    <property type="entry name" value="P5CR_dimer"/>
    <property type="match status" value="2"/>
</dbReference>
<evidence type="ECO:0000313" key="7">
    <source>
        <dbReference type="Proteomes" id="UP000326289"/>
    </source>
</evidence>
<feature type="domain" description="Pyrroline-5-carboxylate reductase dimerisation" evidence="5">
    <location>
        <begin position="459"/>
        <end position="558"/>
    </location>
</feature>
<feature type="domain" description="Pyrroline-5-carboxylate reductase catalytic N-terminal" evidence="4">
    <location>
        <begin position="8"/>
        <end position="114"/>
    </location>
</feature>
<name>A0A5N6IU34_9EURO</name>
<proteinExistence type="inferred from homology"/>
<evidence type="ECO:0000256" key="2">
    <source>
        <dbReference type="ARBA" id="ARBA00022857"/>
    </source>
</evidence>
<dbReference type="EMBL" id="ML732836">
    <property type="protein sequence ID" value="KAB8270026.1"/>
    <property type="molecule type" value="Genomic_DNA"/>
</dbReference>
<dbReference type="PANTHER" id="PTHR11645">
    <property type="entry name" value="PYRROLINE-5-CARBOXYLATE REDUCTASE"/>
    <property type="match status" value="1"/>
</dbReference>
<reference evidence="6 7" key="1">
    <citation type="submission" date="2019-04" db="EMBL/GenBank/DDBJ databases">
        <title>Fungal friends and foes A comparative genomics study of 23 Aspergillus species from section Flavi.</title>
        <authorList>
            <consortium name="DOE Joint Genome Institute"/>
            <person name="Kjaerbolling I."/>
            <person name="Vesth T.C."/>
            <person name="Frisvad J.C."/>
            <person name="Nybo J.L."/>
            <person name="Theobald S."/>
            <person name="Kildgaard S."/>
            <person name="Petersen T.I."/>
            <person name="Kuo A."/>
            <person name="Sato A."/>
            <person name="Lyhne E.K."/>
            <person name="Kogle M.E."/>
            <person name="Wiebenga A."/>
            <person name="Kun R.S."/>
            <person name="Lubbers R.J."/>
            <person name="Makela M.R."/>
            <person name="Barry K."/>
            <person name="Chovatia M."/>
            <person name="Clum A."/>
            <person name="Daum C."/>
            <person name="Haridas S."/>
            <person name="He G."/>
            <person name="LaButti K."/>
            <person name="Lipzen A."/>
            <person name="Mondo S."/>
            <person name="Pangilinan J."/>
            <person name="Riley R."/>
            <person name="Salamov A."/>
            <person name="Simmons B.A."/>
            <person name="Magnuson J.K."/>
            <person name="Henrissat B."/>
            <person name="Mortensen U.H."/>
            <person name="Larsen T.O."/>
            <person name="De vries R.P."/>
            <person name="Grigoriev I.V."/>
            <person name="Machida M."/>
            <person name="Baker S.E."/>
            <person name="Andersen M.R."/>
        </authorList>
    </citation>
    <scope>NUCLEOTIDE SEQUENCE [LARGE SCALE GENOMIC DNA]</scope>
    <source>
        <strain evidence="6 7">CBS 117635</strain>
    </source>
</reference>
<dbReference type="SUPFAM" id="SSF48179">
    <property type="entry name" value="6-phosphogluconate dehydrogenase C-terminal domain-like"/>
    <property type="match status" value="2"/>
</dbReference>
<gene>
    <name evidence="6" type="ORF">BDV30DRAFT_250918</name>
</gene>
<evidence type="ECO:0000259" key="4">
    <source>
        <dbReference type="Pfam" id="PF03807"/>
    </source>
</evidence>
<evidence type="ECO:0000256" key="1">
    <source>
        <dbReference type="ARBA" id="ARBA00005525"/>
    </source>
</evidence>
<feature type="domain" description="Pyrroline-5-carboxylate reductase dimerisation" evidence="5">
    <location>
        <begin position="186"/>
        <end position="288"/>
    </location>
</feature>
<dbReference type="AlphaFoldDB" id="A0A5N6IU34"/>
<evidence type="ECO:0000259" key="5">
    <source>
        <dbReference type="Pfam" id="PF14748"/>
    </source>
</evidence>
<dbReference type="FunFam" id="1.10.3730.10:FF:000001">
    <property type="entry name" value="Pyrroline-5-carboxylate reductase"/>
    <property type="match status" value="1"/>
</dbReference>
<dbReference type="InterPro" id="IPR036291">
    <property type="entry name" value="NAD(P)-bd_dom_sf"/>
</dbReference>
<dbReference type="InterPro" id="IPR028939">
    <property type="entry name" value="P5C_Rdtase_cat_N"/>
</dbReference>
<keyword evidence="7" id="KW-1185">Reference proteome</keyword>
<dbReference type="GO" id="GO:0055129">
    <property type="term" value="P:L-proline biosynthetic process"/>
    <property type="evidence" value="ECO:0007669"/>
    <property type="project" value="TreeGrafter"/>
</dbReference>
<dbReference type="PANTHER" id="PTHR11645:SF65">
    <property type="entry name" value="HYPOTHETICAL PYRROLINE-5-CARBOXYLATE REDUCTASE (EUROFUNG)"/>
    <property type="match status" value="1"/>
</dbReference>
<dbReference type="InterPro" id="IPR000304">
    <property type="entry name" value="Pyrroline-COOH_reductase"/>
</dbReference>
<comment type="similarity">
    <text evidence="1">Belongs to the pyrroline-5-carboxylate reductase family.</text>
</comment>
<dbReference type="GO" id="GO:0004735">
    <property type="term" value="F:pyrroline-5-carboxylate reductase activity"/>
    <property type="evidence" value="ECO:0007669"/>
    <property type="project" value="InterPro"/>
</dbReference>